<evidence type="ECO:0000256" key="7">
    <source>
        <dbReference type="ARBA" id="ARBA00022918"/>
    </source>
</evidence>
<keyword evidence="8" id="KW-0239">DNA-directed DNA polymerase</keyword>
<dbReference type="GO" id="GO:0046872">
    <property type="term" value="F:metal ion binding"/>
    <property type="evidence" value="ECO:0007669"/>
    <property type="project" value="UniProtKB-KW"/>
</dbReference>
<keyword evidence="6" id="KW-0229">DNA integration</keyword>
<dbReference type="AlphaFoldDB" id="A0A310SIN5"/>
<feature type="non-terminal residue" evidence="12">
    <location>
        <position position="1"/>
    </location>
</feature>
<keyword evidence="2" id="KW-0479">Metal-binding</keyword>
<dbReference type="Proteomes" id="UP000250275">
    <property type="component" value="Unassembled WGS sequence"/>
</dbReference>
<keyword evidence="13" id="KW-1185">Reference proteome</keyword>
<dbReference type="PROSITE" id="PS50994">
    <property type="entry name" value="INTEGRASE"/>
    <property type="match status" value="1"/>
</dbReference>
<proteinExistence type="predicted"/>
<dbReference type="GO" id="GO:0003887">
    <property type="term" value="F:DNA-directed DNA polymerase activity"/>
    <property type="evidence" value="ECO:0007669"/>
    <property type="project" value="UniProtKB-KW"/>
</dbReference>
<keyword evidence="8" id="KW-0808">Transferase</keyword>
<keyword evidence="5" id="KW-0460">Magnesium</keyword>
<evidence type="ECO:0000313" key="12">
    <source>
        <dbReference type="EMBL" id="OAD62638.1"/>
    </source>
</evidence>
<feature type="region of interest" description="Disordered" evidence="10">
    <location>
        <begin position="163"/>
        <end position="275"/>
    </location>
</feature>
<accession>A0A310SIN5</accession>
<evidence type="ECO:0000256" key="9">
    <source>
        <dbReference type="ARBA" id="ARBA00023172"/>
    </source>
</evidence>
<dbReference type="InterPro" id="IPR036397">
    <property type="entry name" value="RNaseH_sf"/>
</dbReference>
<gene>
    <name evidence="12" type="ORF">WN48_07153</name>
</gene>
<dbReference type="GO" id="GO:0003964">
    <property type="term" value="F:RNA-directed DNA polymerase activity"/>
    <property type="evidence" value="ECO:0007669"/>
    <property type="project" value="UniProtKB-KW"/>
</dbReference>
<dbReference type="PANTHER" id="PTHR42648">
    <property type="entry name" value="TRANSPOSASE, PUTATIVE-RELATED"/>
    <property type="match status" value="1"/>
</dbReference>
<evidence type="ECO:0000256" key="10">
    <source>
        <dbReference type="SAM" id="MobiDB-lite"/>
    </source>
</evidence>
<protein>
    <submittedName>
        <fullName evidence="12">Copia protein</fullName>
    </submittedName>
</protein>
<organism evidence="12 13">
    <name type="scientific">Eufriesea mexicana</name>
    <dbReference type="NCBI Taxonomy" id="516756"/>
    <lineage>
        <taxon>Eukaryota</taxon>
        <taxon>Metazoa</taxon>
        <taxon>Ecdysozoa</taxon>
        <taxon>Arthropoda</taxon>
        <taxon>Hexapoda</taxon>
        <taxon>Insecta</taxon>
        <taxon>Pterygota</taxon>
        <taxon>Neoptera</taxon>
        <taxon>Endopterygota</taxon>
        <taxon>Hymenoptera</taxon>
        <taxon>Apocrita</taxon>
        <taxon>Aculeata</taxon>
        <taxon>Apoidea</taxon>
        <taxon>Anthophila</taxon>
        <taxon>Apidae</taxon>
        <taxon>Eufriesea</taxon>
    </lineage>
</organism>
<evidence type="ECO:0000256" key="3">
    <source>
        <dbReference type="ARBA" id="ARBA00022759"/>
    </source>
</evidence>
<evidence type="ECO:0000313" key="13">
    <source>
        <dbReference type="Proteomes" id="UP000250275"/>
    </source>
</evidence>
<name>A0A310SIN5_9HYME</name>
<feature type="compositionally biased region" description="Basic and acidic residues" evidence="10">
    <location>
        <begin position="216"/>
        <end position="231"/>
    </location>
</feature>
<dbReference type="PANTHER" id="PTHR42648:SF11">
    <property type="entry name" value="TRANSPOSON TY4-P GAG-POL POLYPROTEIN"/>
    <property type="match status" value="1"/>
</dbReference>
<evidence type="ECO:0000259" key="11">
    <source>
        <dbReference type="PROSITE" id="PS50994"/>
    </source>
</evidence>
<keyword evidence="3" id="KW-0255">Endonuclease</keyword>
<dbReference type="InterPro" id="IPR057670">
    <property type="entry name" value="SH3_retrovirus"/>
</dbReference>
<dbReference type="InterPro" id="IPR001584">
    <property type="entry name" value="Integrase_cat-core"/>
</dbReference>
<feature type="compositionally biased region" description="Acidic residues" evidence="10">
    <location>
        <begin position="163"/>
        <end position="179"/>
    </location>
</feature>
<dbReference type="Gene3D" id="3.30.420.10">
    <property type="entry name" value="Ribonuclease H-like superfamily/Ribonuclease H"/>
    <property type="match status" value="1"/>
</dbReference>
<dbReference type="EMBL" id="KQ759840">
    <property type="protein sequence ID" value="OAD62638.1"/>
    <property type="molecule type" value="Genomic_DNA"/>
</dbReference>
<dbReference type="InterPro" id="IPR039537">
    <property type="entry name" value="Retrotran_Ty1/copia-like"/>
</dbReference>
<dbReference type="SUPFAM" id="SSF53098">
    <property type="entry name" value="Ribonuclease H-like"/>
    <property type="match status" value="1"/>
</dbReference>
<evidence type="ECO:0000256" key="6">
    <source>
        <dbReference type="ARBA" id="ARBA00022908"/>
    </source>
</evidence>
<keyword evidence="1" id="KW-0540">Nuclease</keyword>
<keyword evidence="8" id="KW-0548">Nucleotidyltransferase</keyword>
<evidence type="ECO:0000256" key="1">
    <source>
        <dbReference type="ARBA" id="ARBA00022722"/>
    </source>
</evidence>
<dbReference type="Pfam" id="PF25597">
    <property type="entry name" value="SH3_retrovirus"/>
    <property type="match status" value="1"/>
</dbReference>
<sequence length="293" mass="33805">LSVPITPQCNAIAERGNRTLIETTRTMLMGSKLNLKFWGEAVSTAAYIRNRVKSRVHKKTPYQIWYNKAPNIQHMRRFGCTAYVPKKEPIKRKFESKTIKGIFMGYNSNGTYRVHVAETGNIKNDCDAKFDEEKNGSDLLRDKEDKNNNDDTNNNLIVVGLDVEDEEDKNEELEIEEREENVVDLTEEKRVSVGDSSEYNDARMEIVSDENDIPETNDHNQESDAPPDKPITRRKAGRSRGMTKEVIQVRECLRRQERGKLDSERDVSRSTRMRNKRVMKCHDIEIPKSVRGA</sequence>
<dbReference type="GO" id="GO:0003676">
    <property type="term" value="F:nucleic acid binding"/>
    <property type="evidence" value="ECO:0007669"/>
    <property type="project" value="InterPro"/>
</dbReference>
<evidence type="ECO:0000256" key="5">
    <source>
        <dbReference type="ARBA" id="ARBA00022842"/>
    </source>
</evidence>
<feature type="compositionally biased region" description="Basic and acidic residues" evidence="10">
    <location>
        <begin position="247"/>
        <end position="269"/>
    </location>
</feature>
<feature type="domain" description="Integrase catalytic" evidence="11">
    <location>
        <begin position="1"/>
        <end position="69"/>
    </location>
</feature>
<keyword evidence="7" id="KW-0695">RNA-directed DNA polymerase</keyword>
<keyword evidence="9" id="KW-0233">DNA recombination</keyword>
<dbReference type="GO" id="GO:0004519">
    <property type="term" value="F:endonuclease activity"/>
    <property type="evidence" value="ECO:0007669"/>
    <property type="project" value="UniProtKB-KW"/>
</dbReference>
<keyword evidence="4" id="KW-0378">Hydrolase</keyword>
<dbReference type="InterPro" id="IPR012337">
    <property type="entry name" value="RNaseH-like_sf"/>
</dbReference>
<dbReference type="GO" id="GO:0015074">
    <property type="term" value="P:DNA integration"/>
    <property type="evidence" value="ECO:0007669"/>
    <property type="project" value="UniProtKB-KW"/>
</dbReference>
<dbReference type="GO" id="GO:0016787">
    <property type="term" value="F:hydrolase activity"/>
    <property type="evidence" value="ECO:0007669"/>
    <property type="project" value="UniProtKB-KW"/>
</dbReference>
<reference evidence="12 13" key="1">
    <citation type="submission" date="2015-07" db="EMBL/GenBank/DDBJ databases">
        <title>The genome of Eufriesea mexicana.</title>
        <authorList>
            <person name="Pan H."/>
            <person name="Kapheim K."/>
        </authorList>
    </citation>
    <scope>NUCLEOTIDE SEQUENCE [LARGE SCALE GENOMIC DNA]</scope>
    <source>
        <strain evidence="12">0111107269</strain>
        <tissue evidence="12">Whole body</tissue>
    </source>
</reference>
<evidence type="ECO:0000256" key="2">
    <source>
        <dbReference type="ARBA" id="ARBA00022723"/>
    </source>
</evidence>
<dbReference type="GO" id="GO:0006310">
    <property type="term" value="P:DNA recombination"/>
    <property type="evidence" value="ECO:0007669"/>
    <property type="project" value="UniProtKB-KW"/>
</dbReference>
<evidence type="ECO:0000256" key="4">
    <source>
        <dbReference type="ARBA" id="ARBA00022801"/>
    </source>
</evidence>
<evidence type="ECO:0000256" key="8">
    <source>
        <dbReference type="ARBA" id="ARBA00022932"/>
    </source>
</evidence>